<keyword evidence="3" id="KW-0326">Glycosidase</keyword>
<evidence type="ECO:0000313" key="11">
    <source>
        <dbReference type="Proteomes" id="UP001209878"/>
    </source>
</evidence>
<feature type="domain" description="Glycoside hydrolase family 65 central catalytic" evidence="9">
    <location>
        <begin position="325"/>
        <end position="526"/>
    </location>
</feature>
<dbReference type="InterPro" id="IPR005195">
    <property type="entry name" value="Glyco_hydro_65_M"/>
</dbReference>
<keyword evidence="11" id="KW-1185">Reference proteome</keyword>
<sequence length="726" mass="81397">MLGGCESCFTKVIHSSQVYLQQTSVHSSERKLPNVDPDVYTFTVDKLPDDVRLYPNIGNGHLGLVVRGNRIHMNGLYNGHTTRSHRAAIPSTCHVIFAGTLPSSSYHSQFTLDVSTGTYQETHTSSCVAVTQTLYAHRTLLPLLVLEVDLLRSEPTQLEVEVLLNVSRWYASEDINFTQQPSGISGVSYQVGHIKEPETATSGKTPVHVYFDKVPHILTSAPGVLHTKWMFLTAIHTSKAKAKAAYLLGRDLIHAAQLRRLHTDAWLQWWQEGRVDVTGNRVLARAIYGSYYYLASSVPAMPDPDWPFVGLSPCGLAWGGENSSNSYRGHVFWDQEMWMFPPLLLLHPDIGRTILDTRKRTAVRAARNARYNGHRGLQYPWESAFTGVETCPSNIDAKQEVHISGDVAFAILQYVRATGDHSLIADEGFGEILMGLGDFWISMLTLNKSSCLYEIHGIQPPDEWHWSVNNSVYTNVIARLTLLAADMAATLLNQTSTHHYKHYADKMYVPFDVTTQYHPEYDGYVNGTMVKQADVILIGFPLMYNMSTDVRRNDLLSYEHATSRNGPAMTWSMFLIGWLELAERKKAADMLQRSYQYISTEFQVWTEQVNSSGVTNFNTGQGGFLQSIIFGYGGFRLHERHLTIDPVLPPDCSQMNFTGIDYLGSSLDFVFDAISDTTKVTVTRQGVGKPALLVRVSATESYRLEVKKPVTVPIMKVAIVPFLLKK</sequence>
<evidence type="ECO:0000256" key="2">
    <source>
        <dbReference type="ARBA" id="ARBA00022801"/>
    </source>
</evidence>
<dbReference type="Gene3D" id="1.50.10.10">
    <property type="match status" value="1"/>
</dbReference>
<evidence type="ECO:0000256" key="8">
    <source>
        <dbReference type="ARBA" id="ARBA00079982"/>
    </source>
</evidence>
<evidence type="ECO:0000256" key="4">
    <source>
        <dbReference type="ARBA" id="ARBA00051415"/>
    </source>
</evidence>
<protein>
    <recommendedName>
        <fullName evidence="7">Protein-glucosylgalactosylhydroxylysine glucosidase</fullName>
        <ecNumber evidence="6">3.2.1.107</ecNumber>
    </recommendedName>
    <alternativeName>
        <fullName evidence="8">Acid trehalase-like protein 1</fullName>
    </alternativeName>
</protein>
<evidence type="ECO:0000256" key="3">
    <source>
        <dbReference type="ARBA" id="ARBA00023295"/>
    </source>
</evidence>
<dbReference type="FunFam" id="1.50.10.10:FF:000023">
    <property type="entry name" value="Protein-glucosylgalactosylhydroxylysine glucosidase"/>
    <property type="match status" value="1"/>
</dbReference>
<reference evidence="10" key="1">
    <citation type="journal article" date="2023" name="Mol. Biol. Evol.">
        <title>Third-Generation Sequencing Reveals the Adaptive Role of the Epigenome in Three Deep-Sea Polychaetes.</title>
        <authorList>
            <person name="Perez M."/>
            <person name="Aroh O."/>
            <person name="Sun Y."/>
            <person name="Lan Y."/>
            <person name="Juniper S.K."/>
            <person name="Young C.R."/>
            <person name="Angers B."/>
            <person name="Qian P.Y."/>
        </authorList>
    </citation>
    <scope>NUCLEOTIDE SEQUENCE</scope>
    <source>
        <strain evidence="10">R07B-5</strain>
    </source>
</reference>
<dbReference type="InterPro" id="IPR008928">
    <property type="entry name" value="6-hairpin_glycosidase_sf"/>
</dbReference>
<dbReference type="AlphaFoldDB" id="A0AAD9NU70"/>
<accession>A0AAD9NU70</accession>
<dbReference type="GO" id="GO:0005975">
    <property type="term" value="P:carbohydrate metabolic process"/>
    <property type="evidence" value="ECO:0007669"/>
    <property type="project" value="InterPro"/>
</dbReference>
<evidence type="ECO:0000259" key="9">
    <source>
        <dbReference type="Pfam" id="PF03632"/>
    </source>
</evidence>
<name>A0AAD9NU70_RIDPI</name>
<organism evidence="10 11">
    <name type="scientific">Ridgeia piscesae</name>
    <name type="common">Tubeworm</name>
    <dbReference type="NCBI Taxonomy" id="27915"/>
    <lineage>
        <taxon>Eukaryota</taxon>
        <taxon>Metazoa</taxon>
        <taxon>Spiralia</taxon>
        <taxon>Lophotrochozoa</taxon>
        <taxon>Annelida</taxon>
        <taxon>Polychaeta</taxon>
        <taxon>Sedentaria</taxon>
        <taxon>Canalipalpata</taxon>
        <taxon>Sabellida</taxon>
        <taxon>Siboglinidae</taxon>
        <taxon>Ridgeia</taxon>
    </lineage>
</organism>
<evidence type="ECO:0000256" key="6">
    <source>
        <dbReference type="ARBA" id="ARBA00066430"/>
    </source>
</evidence>
<dbReference type="SUPFAM" id="SSF48208">
    <property type="entry name" value="Six-hairpin glycosidases"/>
    <property type="match status" value="1"/>
</dbReference>
<dbReference type="InterPro" id="IPR012341">
    <property type="entry name" value="6hp_glycosidase-like_sf"/>
</dbReference>
<comment type="catalytic activity">
    <reaction evidence="4">
        <text>(5R)-5-O-[alpha-D-glucosyl-(1-&gt;2)-beta-D-galactosyl]-5-hydroxy-L-lysyl-[collagen] + H2O = (5R)-5-O-(beta-D-galactosyl)-5-hydroxy-L-lysyl-[collagen] + D-glucose</text>
        <dbReference type="Rhea" id="RHEA:11068"/>
        <dbReference type="Rhea" id="RHEA-COMP:12753"/>
        <dbReference type="Rhea" id="RHEA-COMP:12754"/>
        <dbReference type="ChEBI" id="CHEBI:4167"/>
        <dbReference type="ChEBI" id="CHEBI:15377"/>
        <dbReference type="ChEBI" id="CHEBI:133443"/>
        <dbReference type="ChEBI" id="CHEBI:133452"/>
        <dbReference type="EC" id="3.2.1.107"/>
    </reaction>
</comment>
<comment type="similarity">
    <text evidence="1">Belongs to the glycosyl hydrolase 65 family.</text>
</comment>
<dbReference type="EC" id="3.2.1.107" evidence="6"/>
<comment type="function">
    <text evidence="5">Catalyzes the hydrolysis of glucose from the disaccharide unit linked to hydroxylysine residues of collagen and collagen-like proteins.</text>
</comment>
<dbReference type="Pfam" id="PF03632">
    <property type="entry name" value="Glyco_hydro_65m"/>
    <property type="match status" value="1"/>
</dbReference>
<keyword evidence="2" id="KW-0378">Hydrolase</keyword>
<dbReference type="Gene3D" id="2.60.420.10">
    <property type="entry name" value="Maltose phosphorylase, domain 3"/>
    <property type="match status" value="1"/>
</dbReference>
<proteinExistence type="inferred from homology"/>
<gene>
    <name evidence="10" type="ORF">NP493_424g01014</name>
</gene>
<evidence type="ECO:0000256" key="7">
    <source>
        <dbReference type="ARBA" id="ARBA00071505"/>
    </source>
</evidence>
<comment type="caution">
    <text evidence="10">The sequence shown here is derived from an EMBL/GenBank/DDBJ whole genome shotgun (WGS) entry which is preliminary data.</text>
</comment>
<dbReference type="PANTHER" id="PTHR11051">
    <property type="entry name" value="GLYCOSYL HYDROLASE-RELATED"/>
    <property type="match status" value="1"/>
</dbReference>
<dbReference type="Proteomes" id="UP001209878">
    <property type="component" value="Unassembled WGS sequence"/>
</dbReference>
<evidence type="ECO:0000256" key="5">
    <source>
        <dbReference type="ARBA" id="ARBA00053339"/>
    </source>
</evidence>
<dbReference type="GO" id="GO:0047402">
    <property type="term" value="F:protein-glucosylgalactosylhydroxylysine glucosidase activity"/>
    <property type="evidence" value="ECO:0007669"/>
    <property type="project" value="UniProtKB-EC"/>
</dbReference>
<dbReference type="PANTHER" id="PTHR11051:SF8">
    <property type="entry name" value="PROTEIN-GLUCOSYLGALACTOSYLHYDROXYLYSINE GLUCOSIDASE"/>
    <property type="match status" value="1"/>
</dbReference>
<dbReference type="EMBL" id="JAODUO010000423">
    <property type="protein sequence ID" value="KAK2180851.1"/>
    <property type="molecule type" value="Genomic_DNA"/>
</dbReference>
<evidence type="ECO:0000256" key="1">
    <source>
        <dbReference type="ARBA" id="ARBA00006768"/>
    </source>
</evidence>
<evidence type="ECO:0000313" key="10">
    <source>
        <dbReference type="EMBL" id="KAK2180851.1"/>
    </source>
</evidence>